<dbReference type="InterPro" id="IPR011330">
    <property type="entry name" value="Glyco_hydro/deAcase_b/a-brl"/>
</dbReference>
<dbReference type="AlphaFoldDB" id="A0A3S3RSZ2"/>
<dbReference type="CDD" id="cd10928">
    <property type="entry name" value="CE4_u4"/>
    <property type="match status" value="1"/>
</dbReference>
<protein>
    <submittedName>
        <fullName evidence="1">Polysaccharide deacetylase</fullName>
    </submittedName>
</protein>
<dbReference type="Proteomes" id="UP000287687">
    <property type="component" value="Unassembled WGS sequence"/>
</dbReference>
<dbReference type="Gene3D" id="3.20.20.370">
    <property type="entry name" value="Glycoside hydrolase/deacetylase"/>
    <property type="match status" value="1"/>
</dbReference>
<keyword evidence="2" id="KW-1185">Reference proteome</keyword>
<evidence type="ECO:0000313" key="2">
    <source>
        <dbReference type="Proteomes" id="UP000287687"/>
    </source>
</evidence>
<name>A0A3S3RSZ2_9HYPH</name>
<dbReference type="SUPFAM" id="SSF88713">
    <property type="entry name" value="Glycoside hydrolase/deacetylase"/>
    <property type="match status" value="1"/>
</dbReference>
<reference evidence="1 2" key="1">
    <citation type="submission" date="2019-01" db="EMBL/GenBank/DDBJ databases">
        <title>The draft genome of Rhizobium sp. 24NR.</title>
        <authorList>
            <person name="Liu L."/>
            <person name="Liang L."/>
            <person name="Shi S."/>
            <person name="Xu L."/>
            <person name="Wang X."/>
            <person name="Li L."/>
            <person name="Zhang X."/>
        </authorList>
    </citation>
    <scope>NUCLEOTIDE SEQUENCE [LARGE SCALE GENOMIC DNA]</scope>
    <source>
        <strain evidence="1 2">24NR</strain>
    </source>
</reference>
<sequence length="243" mass="26748">MSLDMLKQTLERLQASGHGVRFWLRDDDAVEPTPALERLLALTAIHDVPLTLAIIPEGTGAALAEALRGGDDVLVAVHGWSHANHAGPREKKQELGSHRPLDETLQELAKGFDKLSGLYPQQFIPMLVPPWNRIAPSVVEALPSLGFRALSVFGAEQPGALPLLNTHVDIMNWHGIRGGRDPAELFRDLAELLEAPERPVAIGILTHHLVHDENAWRFLEELFEATADHPACTWISAREALDL</sequence>
<evidence type="ECO:0000313" key="1">
    <source>
        <dbReference type="EMBL" id="RWX77261.1"/>
    </source>
</evidence>
<dbReference type="OrthoDB" id="6086702at2"/>
<dbReference type="InterPro" id="IPR049591">
    <property type="entry name" value="CE4_u4-like"/>
</dbReference>
<comment type="caution">
    <text evidence="1">The sequence shown here is derived from an EMBL/GenBank/DDBJ whole genome shotgun (WGS) entry which is preliminary data.</text>
</comment>
<dbReference type="GO" id="GO:0005975">
    <property type="term" value="P:carbohydrate metabolic process"/>
    <property type="evidence" value="ECO:0007669"/>
    <property type="project" value="InterPro"/>
</dbReference>
<organism evidence="1 2">
    <name type="scientific">Neorhizobium lilium</name>
    <dbReference type="NCBI Taxonomy" id="2503024"/>
    <lineage>
        <taxon>Bacteria</taxon>
        <taxon>Pseudomonadati</taxon>
        <taxon>Pseudomonadota</taxon>
        <taxon>Alphaproteobacteria</taxon>
        <taxon>Hyphomicrobiales</taxon>
        <taxon>Rhizobiaceae</taxon>
        <taxon>Rhizobium/Agrobacterium group</taxon>
        <taxon>Neorhizobium</taxon>
    </lineage>
</organism>
<dbReference type="RefSeq" id="WP_128444174.1">
    <property type="nucleotide sequence ID" value="NZ_SBIP01000003.1"/>
</dbReference>
<dbReference type="EMBL" id="SBIP01000003">
    <property type="protein sequence ID" value="RWX77261.1"/>
    <property type="molecule type" value="Genomic_DNA"/>
</dbReference>
<accession>A0A3S3RSZ2</accession>
<gene>
    <name evidence="1" type="ORF">EPK99_16630</name>
</gene>
<proteinExistence type="predicted"/>